<sequence>MLDNRVASFAKIKFNEYYRKAYIKIADLSKREFGFGDFESKIVKRHISFHTFNEFKSYILSDTPAFISVSTSIYKYPSARPMEKKMRIKSELVFDIDSTDLNLKCQLGHGRSWVCSNCLDATKAEALKLIEDFLISDFGVPSDKITMNFSGNRGYHVHVIDEEFMNLNADARKRVSDYITGKGITLSRFFPNIDEPKKQLRGPMPTDPGWAGRIARGMISALNSGEEKLVSLGIEKPLARKLLRSKADVIMGITTGNWDKVNVPKKAEFWNSILKAMSISQTTSIDKNVTSVMDHLLRVPDTIHGDTGLISKGIPSIPDLGKFDPMKDAVLFKSGTMMIHVKESPVLEIGGMRFGPYKDKDVELPTYAALYLMLKRVAAFP</sequence>
<comment type="similarity">
    <text evidence="1">Belongs to the eukaryotic-type primase small subunit family.</text>
</comment>
<dbReference type="HAMAP" id="MF_00700">
    <property type="entry name" value="DNA_primase_sml_arc"/>
    <property type="match status" value="1"/>
</dbReference>
<dbReference type="GO" id="GO:0046872">
    <property type="term" value="F:metal ion binding"/>
    <property type="evidence" value="ECO:0007669"/>
    <property type="project" value="UniProtKB-KW"/>
</dbReference>
<evidence type="ECO:0000256" key="5">
    <source>
        <dbReference type="ARBA" id="ARBA00022679"/>
    </source>
</evidence>
<reference evidence="11" key="2">
    <citation type="journal article" date="2014" name="ISME J.">
        <title>Microbial stratification in low pH oxic and suboxic macroscopic growths along an acid mine drainage.</title>
        <authorList>
            <person name="Mendez-Garcia C."/>
            <person name="Mesa V."/>
            <person name="Sprenger R.R."/>
            <person name="Richter M."/>
            <person name="Diez M.S."/>
            <person name="Solano J."/>
            <person name="Bargiela R."/>
            <person name="Golyshina O.V."/>
            <person name="Manteca A."/>
            <person name="Ramos J.L."/>
            <person name="Gallego J.R."/>
            <person name="Llorente I."/>
            <person name="Martins Dos Santos V.A."/>
            <person name="Jensen O.N."/>
            <person name="Pelaez A.I."/>
            <person name="Sanchez J."/>
            <person name="Ferrer M."/>
        </authorList>
    </citation>
    <scope>NUCLEOTIDE SEQUENCE</scope>
</reference>
<dbReference type="Gene3D" id="3.90.920.10">
    <property type="entry name" value="DNA primase, PRIM domain"/>
    <property type="match status" value="1"/>
</dbReference>
<keyword evidence="8" id="KW-0479">Metal-binding</keyword>
<evidence type="ECO:0000256" key="9">
    <source>
        <dbReference type="ARBA" id="ARBA00022842"/>
    </source>
</evidence>
<keyword evidence="4" id="KW-0639">Primosome</keyword>
<evidence type="ECO:0000256" key="8">
    <source>
        <dbReference type="ARBA" id="ARBA00022723"/>
    </source>
</evidence>
<gene>
    <name evidence="11" type="ORF">B2A_08227</name>
</gene>
<dbReference type="GO" id="GO:0005658">
    <property type="term" value="C:alpha DNA polymerase:primase complex"/>
    <property type="evidence" value="ECO:0007669"/>
    <property type="project" value="UniProtKB-ARBA"/>
</dbReference>
<dbReference type="EMBL" id="AUZZ01005916">
    <property type="protein sequence ID" value="EQD47912.1"/>
    <property type="molecule type" value="Genomic_DNA"/>
</dbReference>
<comment type="caution">
    <text evidence="11">The sequence shown here is derived from an EMBL/GenBank/DDBJ whole genome shotgun (WGS) entry which is preliminary data.</text>
</comment>
<evidence type="ECO:0000256" key="2">
    <source>
        <dbReference type="ARBA" id="ARBA00021278"/>
    </source>
</evidence>
<evidence type="ECO:0000256" key="7">
    <source>
        <dbReference type="ARBA" id="ARBA00022705"/>
    </source>
</evidence>
<keyword evidence="7" id="KW-0235">DNA replication</keyword>
<keyword evidence="9" id="KW-0460">Magnesium</keyword>
<dbReference type="GO" id="GO:1990077">
    <property type="term" value="C:primosome complex"/>
    <property type="evidence" value="ECO:0007669"/>
    <property type="project" value="UniProtKB-KW"/>
</dbReference>
<proteinExistence type="inferred from homology"/>
<evidence type="ECO:0000256" key="6">
    <source>
        <dbReference type="ARBA" id="ARBA00022695"/>
    </source>
</evidence>
<keyword evidence="6 11" id="KW-0548">Nucleotidyltransferase</keyword>
<keyword evidence="3" id="KW-0240">DNA-directed RNA polymerase</keyword>
<evidence type="ECO:0000256" key="3">
    <source>
        <dbReference type="ARBA" id="ARBA00022478"/>
    </source>
</evidence>
<dbReference type="GO" id="GO:0006269">
    <property type="term" value="P:DNA replication, synthesis of primer"/>
    <property type="evidence" value="ECO:0007669"/>
    <property type="project" value="UniProtKB-KW"/>
</dbReference>
<dbReference type="Pfam" id="PF01896">
    <property type="entry name" value="DNA_primase_S"/>
    <property type="match status" value="1"/>
</dbReference>
<keyword evidence="5 11" id="KW-0808">Transferase</keyword>
<protein>
    <recommendedName>
        <fullName evidence="2">DNA primase small subunit</fullName>
    </recommendedName>
</protein>
<keyword evidence="10" id="KW-0804">Transcription</keyword>
<evidence type="ECO:0000256" key="10">
    <source>
        <dbReference type="ARBA" id="ARBA00023163"/>
    </source>
</evidence>
<dbReference type="InterPro" id="IPR002755">
    <property type="entry name" value="DNA_primase_S"/>
</dbReference>
<dbReference type="SUPFAM" id="SSF56747">
    <property type="entry name" value="Prim-pol domain"/>
    <property type="match status" value="1"/>
</dbReference>
<dbReference type="NCBIfam" id="TIGR00335">
    <property type="entry name" value="primase_sml"/>
    <property type="match status" value="1"/>
</dbReference>
<organism evidence="11">
    <name type="scientific">mine drainage metagenome</name>
    <dbReference type="NCBI Taxonomy" id="410659"/>
    <lineage>
        <taxon>unclassified sequences</taxon>
        <taxon>metagenomes</taxon>
        <taxon>ecological metagenomes</taxon>
    </lineage>
</organism>
<dbReference type="AlphaFoldDB" id="T0ZTM1"/>
<dbReference type="GO" id="GO:0003899">
    <property type="term" value="F:DNA-directed RNA polymerase activity"/>
    <property type="evidence" value="ECO:0007669"/>
    <property type="project" value="InterPro"/>
</dbReference>
<evidence type="ECO:0000256" key="1">
    <source>
        <dbReference type="ARBA" id="ARBA00009762"/>
    </source>
</evidence>
<evidence type="ECO:0000313" key="11">
    <source>
        <dbReference type="EMBL" id="EQD47912.1"/>
    </source>
</evidence>
<evidence type="ECO:0000256" key="4">
    <source>
        <dbReference type="ARBA" id="ARBA00022515"/>
    </source>
</evidence>
<dbReference type="PANTHER" id="PTHR10536">
    <property type="entry name" value="DNA PRIMASE SMALL SUBUNIT"/>
    <property type="match status" value="1"/>
</dbReference>
<dbReference type="InterPro" id="IPR023639">
    <property type="entry name" value="DNA_primase_ssu_PriS"/>
</dbReference>
<accession>T0ZTM1</accession>
<reference evidence="11" key="1">
    <citation type="submission" date="2013-08" db="EMBL/GenBank/DDBJ databases">
        <authorList>
            <person name="Mendez C."/>
            <person name="Richter M."/>
            <person name="Ferrer M."/>
            <person name="Sanchez J."/>
        </authorList>
    </citation>
    <scope>NUCLEOTIDE SEQUENCE</scope>
</reference>
<name>T0ZTM1_9ZZZZ</name>
<dbReference type="InterPro" id="IPR014052">
    <property type="entry name" value="DNA_primase_ssu_euk/arc"/>
</dbReference>